<dbReference type="Proteomes" id="UP000807769">
    <property type="component" value="Unassembled WGS sequence"/>
</dbReference>
<dbReference type="OrthoDB" id="2691297at2759"/>
<gene>
    <name evidence="1" type="ORF">BJ212DRAFT_1588140</name>
</gene>
<evidence type="ECO:0000313" key="2">
    <source>
        <dbReference type="Proteomes" id="UP000807769"/>
    </source>
</evidence>
<dbReference type="RefSeq" id="XP_041192338.1">
    <property type="nucleotide sequence ID" value="XM_041342423.1"/>
</dbReference>
<keyword evidence="2" id="KW-1185">Reference proteome</keyword>
<comment type="caution">
    <text evidence="1">The sequence shown here is derived from an EMBL/GenBank/DDBJ whole genome shotgun (WGS) entry which is preliminary data.</text>
</comment>
<reference evidence="1" key="1">
    <citation type="journal article" date="2020" name="New Phytol.">
        <title>Comparative genomics reveals dynamic genome evolution in host specialist ectomycorrhizal fungi.</title>
        <authorList>
            <person name="Lofgren L.A."/>
            <person name="Nguyen N.H."/>
            <person name="Vilgalys R."/>
            <person name="Ruytinx J."/>
            <person name="Liao H.L."/>
            <person name="Branco S."/>
            <person name="Kuo A."/>
            <person name="LaButti K."/>
            <person name="Lipzen A."/>
            <person name="Andreopoulos W."/>
            <person name="Pangilinan J."/>
            <person name="Riley R."/>
            <person name="Hundley H."/>
            <person name="Na H."/>
            <person name="Barry K."/>
            <person name="Grigoriev I.V."/>
            <person name="Stajich J.E."/>
            <person name="Kennedy P.G."/>
        </authorList>
    </citation>
    <scope>NUCLEOTIDE SEQUENCE</scope>
    <source>
        <strain evidence="1">MN1</strain>
    </source>
</reference>
<sequence>MNKCTLSLHLPDILTSNLEAPSIKWLLETSTDPEVFIAAASLVPLVEWPLDLDVSDMLHQLSDIFTSCVGFDGQIVPSLDGKASACIMAMSHLYCGRVLHAYPDRGELHGRGRTDFGMFNEMTWWNIGDANDTVLTTTMNLFLPEDENGGFMWYSLDDCPDHVTEWLSHCLPYHFVTGRVNQGIEAFAIKVISKRLSSPSSPSNQIIANCTLLACVMVGVQFDKKNIIRIDKSAALPQVTQSLLARFQSVLWAWDGGDLEKDSTGVTRRAYHLLNIICRILELAQSHYNPSFDTMRNLDVCKKIYSRAKSPDLSVSLSALPNALRFTLTASQVSRDPASLWTDSYSTGDSHSPEDFDWLVEYLDYIYSDDKEAAFDILLLMSLMEVRCSPAKQHQFFESLIACMGSNMPVHLRYAALRAARIVREEIVSIDTIDVNVRDMVLTKLSPAILTTVCPRPGTTLADDPHHFFHDDRDKCYLELIFPLARNSNWHPHLFGDHHIDRCISMVGEYCRSYSRHAFYLSGILFRIAPEQLSVPSLDAITEQQWWDMISSAWFCAQFVIGDIYCFESLPVLVEGTKRYMGVASEDGLERLVRCVDVVLDILEGRDSEQGEGESVTVTVKEFRAVASDMLEKLVNSKGVISS</sequence>
<name>A0A9P7JCV4_9AGAM</name>
<dbReference type="GeneID" id="64636439"/>
<proteinExistence type="predicted"/>
<accession>A0A9P7JCV4</accession>
<organism evidence="1 2">
    <name type="scientific">Suillus subaureus</name>
    <dbReference type="NCBI Taxonomy" id="48587"/>
    <lineage>
        <taxon>Eukaryota</taxon>
        <taxon>Fungi</taxon>
        <taxon>Dikarya</taxon>
        <taxon>Basidiomycota</taxon>
        <taxon>Agaricomycotina</taxon>
        <taxon>Agaricomycetes</taxon>
        <taxon>Agaricomycetidae</taxon>
        <taxon>Boletales</taxon>
        <taxon>Suillineae</taxon>
        <taxon>Suillaceae</taxon>
        <taxon>Suillus</taxon>
    </lineage>
</organism>
<evidence type="ECO:0000313" key="1">
    <source>
        <dbReference type="EMBL" id="KAG1815201.1"/>
    </source>
</evidence>
<dbReference type="EMBL" id="JABBWG010000019">
    <property type="protein sequence ID" value="KAG1815201.1"/>
    <property type="molecule type" value="Genomic_DNA"/>
</dbReference>
<protein>
    <submittedName>
        <fullName evidence="1">Uncharacterized protein</fullName>
    </submittedName>
</protein>
<dbReference type="AlphaFoldDB" id="A0A9P7JCV4"/>